<dbReference type="Gene3D" id="2.60.120.650">
    <property type="entry name" value="Cupin"/>
    <property type="match status" value="1"/>
</dbReference>
<organism evidence="4 5">
    <name type="scientific">Cirrhinus mrigala</name>
    <name type="common">Mrigala</name>
    <dbReference type="NCBI Taxonomy" id="683832"/>
    <lineage>
        <taxon>Eukaryota</taxon>
        <taxon>Metazoa</taxon>
        <taxon>Chordata</taxon>
        <taxon>Craniata</taxon>
        <taxon>Vertebrata</taxon>
        <taxon>Euteleostomi</taxon>
        <taxon>Actinopterygii</taxon>
        <taxon>Neopterygii</taxon>
        <taxon>Teleostei</taxon>
        <taxon>Ostariophysi</taxon>
        <taxon>Cypriniformes</taxon>
        <taxon>Cyprinidae</taxon>
        <taxon>Labeoninae</taxon>
        <taxon>Labeonini</taxon>
        <taxon>Cirrhinus</taxon>
    </lineage>
</organism>
<evidence type="ECO:0000256" key="3">
    <source>
        <dbReference type="ARBA" id="ARBA00023242"/>
    </source>
</evidence>
<dbReference type="EMBL" id="JAMKFB020000012">
    <property type="protein sequence ID" value="KAL0179971.1"/>
    <property type="molecule type" value="Genomic_DNA"/>
</dbReference>
<keyword evidence="3" id="KW-0539">Nucleus</keyword>
<sequence length="86" mass="9737">PVLVSGVHKKLNASLWKAESFNQEFADHQGDLLNCKDGVMSNSGVKEFWDGFEDLTKRPKSKDGETMVYRLKDWPSGEEFMALMPS</sequence>
<name>A0ABD0Q561_CIRMR</name>
<keyword evidence="2" id="KW-0479">Metal-binding</keyword>
<protein>
    <submittedName>
        <fullName evidence="4">Uncharacterized protein</fullName>
    </submittedName>
</protein>
<dbReference type="Proteomes" id="UP001529510">
    <property type="component" value="Unassembled WGS sequence"/>
</dbReference>
<reference evidence="4 5" key="1">
    <citation type="submission" date="2024-05" db="EMBL/GenBank/DDBJ databases">
        <title>Genome sequencing and assembly of Indian major carp, Cirrhinus mrigala (Hamilton, 1822).</title>
        <authorList>
            <person name="Mohindra V."/>
            <person name="Chowdhury L.M."/>
            <person name="Lal K."/>
            <person name="Jena J.K."/>
        </authorList>
    </citation>
    <scope>NUCLEOTIDE SEQUENCE [LARGE SCALE GENOMIC DNA]</scope>
    <source>
        <strain evidence="4">CM1030</strain>
        <tissue evidence="4">Blood</tissue>
    </source>
</reference>
<evidence type="ECO:0000256" key="2">
    <source>
        <dbReference type="ARBA" id="ARBA00022723"/>
    </source>
</evidence>
<accession>A0ABD0Q561</accession>
<dbReference type="InterPro" id="IPR045109">
    <property type="entry name" value="LSDs-like"/>
</dbReference>
<dbReference type="SUPFAM" id="SSF51197">
    <property type="entry name" value="Clavaminate synthase-like"/>
    <property type="match status" value="1"/>
</dbReference>
<dbReference type="AlphaFoldDB" id="A0ABD0Q561"/>
<gene>
    <name evidence="4" type="ORF">M9458_025413</name>
</gene>
<feature type="non-terminal residue" evidence="4">
    <location>
        <position position="1"/>
    </location>
</feature>
<dbReference type="PANTHER" id="PTHR12549:SF6">
    <property type="entry name" value="JMJC DOMAIN-CONTAINING HISTONE DEMETHYLATION PROTEIN 2C-RELATED"/>
    <property type="match status" value="1"/>
</dbReference>
<evidence type="ECO:0000313" key="5">
    <source>
        <dbReference type="Proteomes" id="UP001529510"/>
    </source>
</evidence>
<evidence type="ECO:0000256" key="1">
    <source>
        <dbReference type="ARBA" id="ARBA00004123"/>
    </source>
</evidence>
<dbReference type="GO" id="GO:0046872">
    <property type="term" value="F:metal ion binding"/>
    <property type="evidence" value="ECO:0007669"/>
    <property type="project" value="UniProtKB-KW"/>
</dbReference>
<feature type="non-terminal residue" evidence="4">
    <location>
        <position position="86"/>
    </location>
</feature>
<evidence type="ECO:0000313" key="4">
    <source>
        <dbReference type="EMBL" id="KAL0179971.1"/>
    </source>
</evidence>
<keyword evidence="5" id="KW-1185">Reference proteome</keyword>
<proteinExistence type="predicted"/>
<dbReference type="GO" id="GO:0005634">
    <property type="term" value="C:nucleus"/>
    <property type="evidence" value="ECO:0007669"/>
    <property type="project" value="UniProtKB-SubCell"/>
</dbReference>
<comment type="caution">
    <text evidence="4">The sequence shown here is derived from an EMBL/GenBank/DDBJ whole genome shotgun (WGS) entry which is preliminary data.</text>
</comment>
<dbReference type="PANTHER" id="PTHR12549">
    <property type="entry name" value="JMJC DOMAIN-CONTAINING HISTONE DEMETHYLATION PROTEIN"/>
    <property type="match status" value="1"/>
</dbReference>
<comment type="subcellular location">
    <subcellularLocation>
        <location evidence="1">Nucleus</location>
    </subcellularLocation>
</comment>